<dbReference type="SUPFAM" id="SSF101898">
    <property type="entry name" value="NHL repeat"/>
    <property type="match status" value="1"/>
</dbReference>
<evidence type="ECO:0000256" key="1">
    <source>
        <dbReference type="SAM" id="MobiDB-lite"/>
    </source>
</evidence>
<dbReference type="InterPro" id="IPR013431">
    <property type="entry name" value="Delta_60_rpt"/>
</dbReference>
<gene>
    <name evidence="2" type="ORF">POL72_49465</name>
</gene>
<keyword evidence="3" id="KW-1185">Reference proteome</keyword>
<accession>A0ABT5CHB4</accession>
<feature type="compositionally biased region" description="Gly residues" evidence="1">
    <location>
        <begin position="17"/>
        <end position="44"/>
    </location>
</feature>
<dbReference type="Pfam" id="PF17164">
    <property type="entry name" value="DUF5122"/>
    <property type="match status" value="5"/>
</dbReference>
<evidence type="ECO:0000313" key="2">
    <source>
        <dbReference type="EMBL" id="MDC0685831.1"/>
    </source>
</evidence>
<dbReference type="EMBL" id="JAQNDK010000007">
    <property type="protein sequence ID" value="MDC0685831.1"/>
    <property type="molecule type" value="Genomic_DNA"/>
</dbReference>
<dbReference type="RefSeq" id="WP_272104346.1">
    <property type="nucleotide sequence ID" value="NZ_JAQNDK010000007.1"/>
</dbReference>
<sequence length="551" mass="54998">MSDDRDTVRPDGQTSQGSGGAPSGVGGGGDASGGLGGGEAGGGGHGPDVMDLALVVLTPNVTVPLGGKNLVEIEIRRTGGFDGEVTVAAVSPPAGLVVKPVTIAAKETKAEIVVGAEAPLALGNTISFTLAATSGALESTAAVTNALVTGRPGSLDATFGVATGIAPVRFGNDDGGYFTDIEVVGERIVATGWGIGGVGGSSMKIARLTSAGALDPDFAGGALLSTRIGSSSGSEAESFAVGHRVDGKIIAIGWHEIPEPRDIALWRVGANGATTDPEFGNNGKALVDTGGEETVVDGLVLANDKILVAGARDARMMVARISSNGKLDTAFAAPNGFWALDRASTARAVVVDREGRILVVGEVDTGGQSDGILARFLANGQPDTTFGTGGQQVFGTSASSERTAAVAVLDDGRILVGGSAGKDGSADFEVRRFLEDGAADPSFGASGVVALPITDGDDVAEDAIVLPDGRILVVGNATGGATPGPVLARYLRDGRLDPNFGVGGVLSLYVGDSGSIQRAAVYPGQKVVICGENQGGVPGPGTYGIVARLWM</sequence>
<dbReference type="NCBIfam" id="TIGR02608">
    <property type="entry name" value="delta_60_rpt"/>
    <property type="match status" value="6"/>
</dbReference>
<organism evidence="2 3">
    <name type="scientific">Sorangium atrum</name>
    <dbReference type="NCBI Taxonomy" id="2995308"/>
    <lineage>
        <taxon>Bacteria</taxon>
        <taxon>Pseudomonadati</taxon>
        <taxon>Myxococcota</taxon>
        <taxon>Polyangia</taxon>
        <taxon>Polyangiales</taxon>
        <taxon>Polyangiaceae</taxon>
        <taxon>Sorangium</taxon>
    </lineage>
</organism>
<protein>
    <submittedName>
        <fullName evidence="2">Delta-60 repeat domain-containing protein</fullName>
    </submittedName>
</protein>
<comment type="caution">
    <text evidence="2">The sequence shown here is derived from an EMBL/GenBank/DDBJ whole genome shotgun (WGS) entry which is preliminary data.</text>
</comment>
<feature type="region of interest" description="Disordered" evidence="1">
    <location>
        <begin position="1"/>
        <end position="44"/>
    </location>
</feature>
<name>A0ABT5CHB4_9BACT</name>
<dbReference type="Gene3D" id="2.80.10.50">
    <property type="match status" value="3"/>
</dbReference>
<dbReference type="Proteomes" id="UP001217485">
    <property type="component" value="Unassembled WGS sequence"/>
</dbReference>
<evidence type="ECO:0000313" key="3">
    <source>
        <dbReference type="Proteomes" id="UP001217485"/>
    </source>
</evidence>
<proteinExistence type="predicted"/>
<reference evidence="2 3" key="1">
    <citation type="submission" date="2023-01" db="EMBL/GenBank/DDBJ databases">
        <title>Minimal conservation of predation-associated metabolite biosynthetic gene clusters underscores biosynthetic potential of Myxococcota including descriptions for ten novel species: Archangium lansinium sp. nov., Myxococcus landrumus sp. nov., Nannocystis bai.</title>
        <authorList>
            <person name="Ahearne A."/>
            <person name="Stevens C."/>
            <person name="Dowd S."/>
        </authorList>
    </citation>
    <scope>NUCLEOTIDE SEQUENCE [LARGE SCALE GENOMIC DNA]</scope>
    <source>
        <strain evidence="2 3">WIWO2</strain>
    </source>
</reference>